<gene>
    <name evidence="3" type="ORF">RJJ65_37065</name>
</gene>
<dbReference type="PROSITE" id="PS50222">
    <property type="entry name" value="EF_HAND_2"/>
    <property type="match status" value="1"/>
</dbReference>
<reference evidence="3" key="1">
    <citation type="submission" date="2023-04" db="EMBL/GenBank/DDBJ databases">
        <title>Genomic characterization of faba bean (Vicia faba) microsymbionts in Mexican soils.</title>
        <authorList>
            <person name="Rivera Orduna F.N."/>
            <person name="Guevara-Luna J."/>
            <person name="Yan J."/>
            <person name="Arroyo-Herrera I."/>
            <person name="Li Y."/>
            <person name="Vasquez-Murrieta M.S."/>
            <person name="Wang E.T."/>
        </authorList>
    </citation>
    <scope>NUCLEOTIDE SEQUENCE</scope>
    <source>
        <strain evidence="3">CH26</strain>
    </source>
</reference>
<accession>A0AAJ2H2C2</accession>
<evidence type="ECO:0000256" key="1">
    <source>
        <dbReference type="SAM" id="SignalP"/>
    </source>
</evidence>
<dbReference type="PROSITE" id="PS51257">
    <property type="entry name" value="PROKAR_LIPOPROTEIN"/>
    <property type="match status" value="1"/>
</dbReference>
<dbReference type="AlphaFoldDB" id="A0AAJ2H2C2"/>
<evidence type="ECO:0000313" key="4">
    <source>
        <dbReference type="Proteomes" id="UP001268610"/>
    </source>
</evidence>
<dbReference type="InterPro" id="IPR018247">
    <property type="entry name" value="EF_Hand_1_Ca_BS"/>
</dbReference>
<keyword evidence="1" id="KW-0732">Signal</keyword>
<name>A0AAJ2H2C2_9HYPH</name>
<dbReference type="Gene3D" id="1.10.238.10">
    <property type="entry name" value="EF-hand"/>
    <property type="match status" value="1"/>
</dbReference>
<dbReference type="EMBL" id="JAVLSF010000516">
    <property type="protein sequence ID" value="MDR9778150.1"/>
    <property type="molecule type" value="Genomic_DNA"/>
</dbReference>
<dbReference type="RefSeq" id="WP_310866269.1">
    <property type="nucleotide sequence ID" value="NZ_JAVLSF010000516.1"/>
</dbReference>
<evidence type="ECO:0000259" key="2">
    <source>
        <dbReference type="PROSITE" id="PS50222"/>
    </source>
</evidence>
<dbReference type="InterPro" id="IPR011992">
    <property type="entry name" value="EF-hand-dom_pair"/>
</dbReference>
<sequence>MNMITRLNIALIVASLFCANAAFACDPIAPNWDAFYKANDKNNDKKFQRSEWQHLNFNGSYYDAGFESKLPPQQIFTQMDKNKNNVIDGDEIYELWTYLPNPCADFDRRNSAESNVKSTFWLDEIKGFFERFF</sequence>
<dbReference type="GO" id="GO:0005509">
    <property type="term" value="F:calcium ion binding"/>
    <property type="evidence" value="ECO:0007669"/>
    <property type="project" value="InterPro"/>
</dbReference>
<comment type="caution">
    <text evidence="3">The sequence shown here is derived from an EMBL/GenBank/DDBJ whole genome shotgun (WGS) entry which is preliminary data.</text>
</comment>
<organism evidence="3 4">
    <name type="scientific">Rhizobium hidalgonense</name>
    <dbReference type="NCBI Taxonomy" id="1538159"/>
    <lineage>
        <taxon>Bacteria</taxon>
        <taxon>Pseudomonadati</taxon>
        <taxon>Pseudomonadota</taxon>
        <taxon>Alphaproteobacteria</taxon>
        <taxon>Hyphomicrobiales</taxon>
        <taxon>Rhizobiaceae</taxon>
        <taxon>Rhizobium/Agrobacterium group</taxon>
        <taxon>Rhizobium</taxon>
    </lineage>
</organism>
<feature type="chain" id="PRO_5042609663" description="EF-hand domain-containing protein" evidence="1">
    <location>
        <begin position="25"/>
        <end position="133"/>
    </location>
</feature>
<feature type="signal peptide" evidence="1">
    <location>
        <begin position="1"/>
        <end position="24"/>
    </location>
</feature>
<dbReference type="InterPro" id="IPR002048">
    <property type="entry name" value="EF_hand_dom"/>
</dbReference>
<protein>
    <recommendedName>
        <fullName evidence="2">EF-hand domain-containing protein</fullName>
    </recommendedName>
</protein>
<feature type="domain" description="EF-hand" evidence="2">
    <location>
        <begin position="67"/>
        <end position="102"/>
    </location>
</feature>
<dbReference type="SUPFAM" id="SSF47473">
    <property type="entry name" value="EF-hand"/>
    <property type="match status" value="1"/>
</dbReference>
<evidence type="ECO:0000313" key="3">
    <source>
        <dbReference type="EMBL" id="MDR9778150.1"/>
    </source>
</evidence>
<dbReference type="Proteomes" id="UP001268610">
    <property type="component" value="Unassembled WGS sequence"/>
</dbReference>
<proteinExistence type="predicted"/>
<dbReference type="PROSITE" id="PS00018">
    <property type="entry name" value="EF_HAND_1"/>
    <property type="match status" value="1"/>
</dbReference>